<accession>A0A6N0HQR1</accession>
<evidence type="ECO:0000313" key="2">
    <source>
        <dbReference type="Proteomes" id="UP000509429"/>
    </source>
</evidence>
<dbReference type="Proteomes" id="UP000509429">
    <property type="component" value="Chromosome"/>
</dbReference>
<dbReference type="EMBL" id="CP054490">
    <property type="protein sequence ID" value="QKQ24685.1"/>
    <property type="molecule type" value="Genomic_DNA"/>
</dbReference>
<dbReference type="AlphaFoldDB" id="A0A6N0HQR1"/>
<evidence type="ECO:0000313" key="1">
    <source>
        <dbReference type="EMBL" id="QKQ24685.1"/>
    </source>
</evidence>
<gene>
    <name evidence="1" type="ORF">HUE58_06240</name>
</gene>
<keyword evidence="2" id="KW-1185">Reference proteome</keyword>
<reference evidence="1 2" key="1">
    <citation type="submission" date="2020-05" db="EMBL/GenBank/DDBJ databases">
        <title>Horizontal transmission and recombination maintain forever young bacterial symbiont genomes.</title>
        <authorList>
            <person name="Russell S.L."/>
            <person name="Pepper-Tunick E."/>
            <person name="Svedberg J."/>
            <person name="Byrne A."/>
            <person name="Ruelas Castillo J."/>
            <person name="Vollmers C."/>
            <person name="Beinart R.A."/>
            <person name="Corbett-Detig R."/>
        </authorList>
    </citation>
    <scope>NUCLEOTIDE SEQUENCE [LARGE SCALE GENOMIC DNA]</scope>
    <source>
        <strain evidence="1">JDF_Ridge</strain>
    </source>
</reference>
<proteinExistence type="predicted"/>
<sequence length="95" mass="10851">MKSLDTHQEYLIVFSLLCKDTEVLPNTIKLELPSLLDAKLNMLPDFKITLKLVLATMPEPQTVIMQPFESRPAVLSVLTAVFFNVMIELFKTRMP</sequence>
<dbReference type="KEGG" id="reo:HUE58_06240"/>
<name>A0A6N0HQR1_9GAMM</name>
<dbReference type="RefSeq" id="WP_174606121.1">
    <property type="nucleotide sequence ID" value="NZ_CP054490.1"/>
</dbReference>
<protein>
    <submittedName>
        <fullName evidence="1">Uncharacterized protein</fullName>
    </submittedName>
</protein>
<organism evidence="1 2">
    <name type="scientific">Candidatus Ruthia endofausta</name>
    <dbReference type="NCBI Taxonomy" id="2738852"/>
    <lineage>
        <taxon>Bacteria</taxon>
        <taxon>Pseudomonadati</taxon>
        <taxon>Pseudomonadota</taxon>
        <taxon>Gammaproteobacteria</taxon>
        <taxon>Candidatus Pseudothioglobaceae</taxon>
        <taxon>Candidatus Ruthturnera</taxon>
    </lineage>
</organism>